<sequence>MRAAYVHAASLRMGYDGDTGASGAAITLALCGQWEHPPPCPLAAHHTATTRTSAQQNAAQQHGVQQDDMTLNLRTVFAAEPEQEGEVRRRIRAALAQGSQTGPEGTTSRWTLLADEAGELTAAERIHAERLAGT</sequence>
<reference evidence="2" key="1">
    <citation type="submission" date="2016-10" db="EMBL/GenBank/DDBJ databases">
        <authorList>
            <person name="Varghese N."/>
            <person name="Submissions S."/>
        </authorList>
    </citation>
    <scope>NUCLEOTIDE SEQUENCE [LARGE SCALE GENOMIC DNA]</scope>
    <source>
        <strain evidence="2">IMMIB L-1606</strain>
    </source>
</reference>
<dbReference type="AlphaFoldDB" id="A0A1H1U098"/>
<protein>
    <submittedName>
        <fullName evidence="1">Uncharacterized protein</fullName>
    </submittedName>
</protein>
<evidence type="ECO:0000313" key="2">
    <source>
        <dbReference type="Proteomes" id="UP000198751"/>
    </source>
</evidence>
<dbReference type="RefSeq" id="WP_091717344.1">
    <property type="nucleotide sequence ID" value="NZ_CAUQLD010000001.1"/>
</dbReference>
<dbReference type="EMBL" id="LT629779">
    <property type="protein sequence ID" value="SDS65868.1"/>
    <property type="molecule type" value="Genomic_DNA"/>
</dbReference>
<accession>A0A1H1U098</accession>
<dbReference type="OrthoDB" id="3785690at2"/>
<gene>
    <name evidence="1" type="ORF">SAMN04489743_0549</name>
</gene>
<evidence type="ECO:0000313" key="1">
    <source>
        <dbReference type="EMBL" id="SDS65868.1"/>
    </source>
</evidence>
<proteinExistence type="predicted"/>
<name>A0A1H1U098_9MICC</name>
<dbReference type="Proteomes" id="UP000198751">
    <property type="component" value="Chromosome I"/>
</dbReference>
<keyword evidence="2" id="KW-1185">Reference proteome</keyword>
<organism evidence="1 2">
    <name type="scientific">Pseudarthrobacter equi</name>
    <dbReference type="NCBI Taxonomy" id="728066"/>
    <lineage>
        <taxon>Bacteria</taxon>
        <taxon>Bacillati</taxon>
        <taxon>Actinomycetota</taxon>
        <taxon>Actinomycetes</taxon>
        <taxon>Micrococcales</taxon>
        <taxon>Micrococcaceae</taxon>
        <taxon>Pseudarthrobacter</taxon>
    </lineage>
</organism>